<dbReference type="EMBL" id="ANIZ01000024">
    <property type="protein sequence ID" value="ETI57573.1"/>
    <property type="molecule type" value="Genomic_DNA"/>
</dbReference>
<dbReference type="HOGENOM" id="CLU_030470_0_0_1"/>
<sequence length="435" mass="47487">SRQIAAEARARPNRPVDRPIVGTSRRDYGYVRSSPAETARRAALQPLDSYTCGPAASTADEVVQRQTLRERYLTLQVTTPAEYRERLRQQLKGEPVPSMQTVPVVLAEGETTGAYEAQFQNWVELARRLHSYDALRASFSETDIRLERRLRFDFAKRQAKRRTSGQRPSRYEAPLPPAPAVDSPTRNHESAATATGQSLSPAIDLSSPHSSSGKRMAPGDSVVRPSGGSSPGDPDHKRQRRQGSPAAVAPRTPTNSVSEEQEEDDLPLDSRAASFVEFLCLRSHVRSVSAYVADVDRSSHRLANDLENVEHRVGWLESPQAMQQRVADLERQVAQLQGQLDLLVRMQPYGSHPVALPPPMALPPAALQPPMALQLPAAPQYPAYPNAGAWASASCCLAASCCFAASRCFAALIWPGASASELTRAGPRYGLSKPT</sequence>
<dbReference type="Proteomes" id="UP000018721">
    <property type="component" value="Unassembled WGS sequence"/>
</dbReference>
<evidence type="ECO:0000313" key="2">
    <source>
        <dbReference type="EMBL" id="ETI57573.1"/>
    </source>
</evidence>
<organism evidence="2 3">
    <name type="scientific">Phytophthora nicotianae P1569</name>
    <dbReference type="NCBI Taxonomy" id="1317065"/>
    <lineage>
        <taxon>Eukaryota</taxon>
        <taxon>Sar</taxon>
        <taxon>Stramenopiles</taxon>
        <taxon>Oomycota</taxon>
        <taxon>Peronosporomycetes</taxon>
        <taxon>Peronosporales</taxon>
        <taxon>Peronosporaceae</taxon>
        <taxon>Phytophthora</taxon>
    </lineage>
</organism>
<feature type="compositionally biased region" description="Low complexity" evidence="1">
    <location>
        <begin position="218"/>
        <end position="232"/>
    </location>
</feature>
<feature type="region of interest" description="Disordered" evidence="1">
    <location>
        <begin position="156"/>
        <end position="266"/>
    </location>
</feature>
<dbReference type="eggNOG" id="ENOG502S3DU">
    <property type="taxonomic scope" value="Eukaryota"/>
</dbReference>
<feature type="compositionally biased region" description="Polar residues" evidence="1">
    <location>
        <begin position="190"/>
        <end position="200"/>
    </location>
</feature>
<protein>
    <submittedName>
        <fullName evidence="2">Uncharacterized protein</fullName>
    </submittedName>
</protein>
<feature type="compositionally biased region" description="Basic and acidic residues" evidence="1">
    <location>
        <begin position="8"/>
        <end position="17"/>
    </location>
</feature>
<keyword evidence="3" id="KW-1185">Reference proteome</keyword>
<name>V9G2S9_PHYNI</name>
<evidence type="ECO:0000256" key="1">
    <source>
        <dbReference type="SAM" id="MobiDB-lite"/>
    </source>
</evidence>
<feature type="region of interest" description="Disordered" evidence="1">
    <location>
        <begin position="1"/>
        <end position="39"/>
    </location>
</feature>
<accession>V9G2S9</accession>
<comment type="caution">
    <text evidence="2">The sequence shown here is derived from an EMBL/GenBank/DDBJ whole genome shotgun (WGS) entry which is preliminary data.</text>
</comment>
<reference evidence="2 3" key="1">
    <citation type="submission" date="2013-11" db="EMBL/GenBank/DDBJ databases">
        <title>The Genome Sequence of Phytophthora parasitica P1569.</title>
        <authorList>
            <consortium name="The Broad Institute Genomics Platform"/>
            <person name="Russ C."/>
            <person name="Tyler B."/>
            <person name="Panabieres F."/>
            <person name="Shan W."/>
            <person name="Tripathy S."/>
            <person name="Grunwald N."/>
            <person name="Machado M."/>
            <person name="Johnson C.S."/>
            <person name="Arredondo F."/>
            <person name="Hong C."/>
            <person name="Coffey M."/>
            <person name="Young S.K."/>
            <person name="Zeng Q."/>
            <person name="Gargeya S."/>
            <person name="Fitzgerald M."/>
            <person name="Abouelleil A."/>
            <person name="Alvarado L."/>
            <person name="Chapman S.B."/>
            <person name="Gainer-Dewar J."/>
            <person name="Goldberg J."/>
            <person name="Griggs A."/>
            <person name="Gujja S."/>
            <person name="Hansen M."/>
            <person name="Howarth C."/>
            <person name="Imamovic A."/>
            <person name="Ireland A."/>
            <person name="Larimer J."/>
            <person name="McCowan C."/>
            <person name="Murphy C."/>
            <person name="Pearson M."/>
            <person name="Poon T.W."/>
            <person name="Priest M."/>
            <person name="Roberts A."/>
            <person name="Saif S."/>
            <person name="Shea T."/>
            <person name="Sykes S."/>
            <person name="Wortman J."/>
            <person name="Nusbaum C."/>
            <person name="Birren B."/>
        </authorList>
    </citation>
    <scope>NUCLEOTIDE SEQUENCE [LARGE SCALE GENOMIC DNA]</scope>
    <source>
        <strain evidence="2 3">P1569</strain>
    </source>
</reference>
<evidence type="ECO:0000313" key="3">
    <source>
        <dbReference type="Proteomes" id="UP000018721"/>
    </source>
</evidence>
<proteinExistence type="predicted"/>
<dbReference type="AlphaFoldDB" id="V9G2S9"/>
<gene>
    <name evidence="2" type="ORF">F443_00151</name>
</gene>
<feature type="non-terminal residue" evidence="2">
    <location>
        <position position="1"/>
    </location>
</feature>
<dbReference type="OrthoDB" id="127590at2759"/>